<evidence type="ECO:0000313" key="2">
    <source>
        <dbReference type="Proteomes" id="UP001187192"/>
    </source>
</evidence>
<gene>
    <name evidence="1" type="ORF">TIFTF001_027235</name>
</gene>
<evidence type="ECO:0000313" key="1">
    <source>
        <dbReference type="EMBL" id="GMN58143.1"/>
    </source>
</evidence>
<protein>
    <submittedName>
        <fullName evidence="1">Uncharacterized protein</fullName>
    </submittedName>
</protein>
<name>A0AA88IUU7_FICCA</name>
<proteinExistence type="predicted"/>
<comment type="caution">
    <text evidence="1">The sequence shown here is derived from an EMBL/GenBank/DDBJ whole genome shotgun (WGS) entry which is preliminary data.</text>
</comment>
<organism evidence="1 2">
    <name type="scientific">Ficus carica</name>
    <name type="common">Common fig</name>
    <dbReference type="NCBI Taxonomy" id="3494"/>
    <lineage>
        <taxon>Eukaryota</taxon>
        <taxon>Viridiplantae</taxon>
        <taxon>Streptophyta</taxon>
        <taxon>Embryophyta</taxon>
        <taxon>Tracheophyta</taxon>
        <taxon>Spermatophyta</taxon>
        <taxon>Magnoliopsida</taxon>
        <taxon>eudicotyledons</taxon>
        <taxon>Gunneridae</taxon>
        <taxon>Pentapetalae</taxon>
        <taxon>rosids</taxon>
        <taxon>fabids</taxon>
        <taxon>Rosales</taxon>
        <taxon>Moraceae</taxon>
        <taxon>Ficeae</taxon>
        <taxon>Ficus</taxon>
    </lineage>
</organism>
<dbReference type="Proteomes" id="UP001187192">
    <property type="component" value="Unassembled WGS sequence"/>
</dbReference>
<dbReference type="EMBL" id="BTGU01000075">
    <property type="protein sequence ID" value="GMN58143.1"/>
    <property type="molecule type" value="Genomic_DNA"/>
</dbReference>
<dbReference type="Gramene" id="FCD_00030460-RA">
    <property type="protein sequence ID" value="FCD_00030460-RA:cds"/>
    <property type="gene ID" value="FCD_00030460"/>
</dbReference>
<dbReference type="AlphaFoldDB" id="A0AA88IUU7"/>
<accession>A0AA88IUU7</accession>
<keyword evidence="2" id="KW-1185">Reference proteome</keyword>
<sequence length="151" mass="17112">MAPSKAKKIKATLERDYHDTNVSMSELNTETNDDAELMLLNLEKAIHELVQTQNVLVRAGIPKEHINRFLDALGQHAGERSFKLLSRSLPSMEPHLPEAWRKLGGLRSGIRDLDLDCYNDDDKETLVGICINNIIPREFTWKTTRSNTSQG</sequence>
<reference evidence="1" key="1">
    <citation type="submission" date="2023-07" db="EMBL/GenBank/DDBJ databases">
        <title>draft genome sequence of fig (Ficus carica).</title>
        <authorList>
            <person name="Takahashi T."/>
            <person name="Nishimura K."/>
        </authorList>
    </citation>
    <scope>NUCLEOTIDE SEQUENCE</scope>
</reference>